<evidence type="ECO:0000256" key="8">
    <source>
        <dbReference type="ARBA" id="ARBA00023239"/>
    </source>
</evidence>
<evidence type="ECO:0000256" key="11">
    <source>
        <dbReference type="ARBA" id="ARBA00048112"/>
    </source>
</evidence>
<dbReference type="UniPathway" id="UPA00331">
    <property type="reaction ID" value="UER00451"/>
</dbReference>
<dbReference type="Gene3D" id="3.60.90.10">
    <property type="entry name" value="S-adenosylmethionine decarboxylase"/>
    <property type="match status" value="1"/>
</dbReference>
<dbReference type="EC" id="4.1.1.50" evidence="12"/>
<protein>
    <recommendedName>
        <fullName evidence="12">S-adenosylmethionine decarboxylase proenzyme</fullName>
        <ecNumber evidence="12">4.1.1.50</ecNumber>
    </recommendedName>
</protein>
<evidence type="ECO:0000256" key="4">
    <source>
        <dbReference type="ARBA" id="ARBA00022793"/>
    </source>
</evidence>
<accession>A0A6I9R7D1</accession>
<evidence type="ECO:0000256" key="15">
    <source>
        <dbReference type="PIRSR" id="PIRSR001355-3"/>
    </source>
</evidence>
<dbReference type="PANTHER" id="PTHR11570:SF38">
    <property type="entry name" value="S-ADENOSYLMETHIONINE DECARBOXYLASE PROENZYME 4"/>
    <property type="match status" value="1"/>
</dbReference>
<dbReference type="KEGG" id="egu:105045398"/>
<keyword evidence="10 12" id="KW-0670">Pyruvate</keyword>
<feature type="modified residue" description="Pyruvic acid (Ser); by autocatalysis" evidence="15">
    <location>
        <position position="61"/>
    </location>
</feature>
<comment type="catalytic activity">
    <reaction evidence="11 12">
        <text>S-adenosyl-L-methionine + H(+) = S-adenosyl 3-(methylsulfanyl)propylamine + CO2</text>
        <dbReference type="Rhea" id="RHEA:15981"/>
        <dbReference type="ChEBI" id="CHEBI:15378"/>
        <dbReference type="ChEBI" id="CHEBI:16526"/>
        <dbReference type="ChEBI" id="CHEBI:57443"/>
        <dbReference type="ChEBI" id="CHEBI:59789"/>
        <dbReference type="EC" id="4.1.1.50"/>
    </reaction>
</comment>
<dbReference type="GO" id="GO:0008295">
    <property type="term" value="P:spermidine biosynthetic process"/>
    <property type="evidence" value="ECO:0007669"/>
    <property type="project" value="UniProtKB-KW"/>
</dbReference>
<keyword evidence="8 12" id="KW-0456">Lyase</keyword>
<feature type="binding site" evidence="14">
    <location>
        <position position="6"/>
    </location>
    <ligand>
        <name>substrate</name>
    </ligand>
</feature>
<feature type="chain" id="PRO_5042323642" description="S-adenosylmethionine decarboxylase alpha chain" evidence="17">
    <location>
        <begin position="61"/>
        <end position="340"/>
    </location>
</feature>
<feature type="binding site" evidence="14">
    <location>
        <position position="226"/>
    </location>
    <ligand>
        <name>substrate</name>
    </ligand>
</feature>
<proteinExistence type="inferred from homology"/>
<dbReference type="InParanoid" id="A0A6I9R7D1"/>
<dbReference type="Gene3D" id="3.30.360.50">
    <property type="entry name" value="S-adenosylmethionine decarboxylase"/>
    <property type="match status" value="1"/>
</dbReference>
<keyword evidence="16" id="KW-0068">Autocatalytic cleavage</keyword>
<evidence type="ECO:0000256" key="2">
    <source>
        <dbReference type="ARBA" id="ARBA00008466"/>
    </source>
</evidence>
<dbReference type="Pfam" id="PF01536">
    <property type="entry name" value="SAM_decarbox"/>
    <property type="match status" value="1"/>
</dbReference>
<evidence type="ECO:0000256" key="13">
    <source>
        <dbReference type="PIRSR" id="PIRSR001355-1"/>
    </source>
</evidence>
<dbReference type="GeneID" id="105045398"/>
<comment type="cofactor">
    <cofactor evidence="12">
        <name>pyruvate</name>
        <dbReference type="ChEBI" id="CHEBI:15361"/>
    </cofactor>
    <text evidence="12">Binds 1 pyruvoyl group covalently per subunit.</text>
</comment>
<gene>
    <name evidence="19" type="primary">LOC105045398</name>
</gene>
<keyword evidence="18" id="KW-1185">Reference proteome</keyword>
<evidence type="ECO:0000256" key="6">
    <source>
        <dbReference type="ARBA" id="ARBA00023115"/>
    </source>
</evidence>
<feature type="active site" description="Proton acceptor; for processing activity" evidence="13">
    <location>
        <position position="232"/>
    </location>
</feature>
<dbReference type="GO" id="GO:0005829">
    <property type="term" value="C:cytosol"/>
    <property type="evidence" value="ECO:0007669"/>
    <property type="project" value="TreeGrafter"/>
</dbReference>
<feature type="active site" description="Proton donor; for catalytic activity" evidence="13">
    <location>
        <position position="75"/>
    </location>
</feature>
<dbReference type="OrthoDB" id="1068353at2759"/>
<dbReference type="RefSeq" id="XP_010921966.1">
    <property type="nucleotide sequence ID" value="XM_010923664.3"/>
</dbReference>
<evidence type="ECO:0000256" key="12">
    <source>
        <dbReference type="PIRNR" id="PIRNR001355"/>
    </source>
</evidence>
<evidence type="ECO:0000256" key="5">
    <source>
        <dbReference type="ARBA" id="ARBA00023066"/>
    </source>
</evidence>
<evidence type="ECO:0000313" key="19">
    <source>
        <dbReference type="RefSeq" id="XP_010921966.1"/>
    </source>
</evidence>
<feature type="binding site" evidence="14">
    <location>
        <position position="60"/>
    </location>
    <ligand>
        <name>substrate</name>
    </ligand>
</feature>
<dbReference type="PANTHER" id="PTHR11570">
    <property type="entry name" value="S-ADENOSYLMETHIONINE DECARBOXYLASE"/>
    <property type="match status" value="1"/>
</dbReference>
<feature type="active site" description="Proton acceptor; for processing activity" evidence="13">
    <location>
        <position position="245"/>
    </location>
</feature>
<dbReference type="FunFam" id="3.60.90.10:FF:000002">
    <property type="entry name" value="S-adenosylmethionine decarboxylase proenzyme"/>
    <property type="match status" value="1"/>
</dbReference>
<comment type="pathway">
    <text evidence="1 12">Amine and polyamine biosynthesis; S-adenosylmethioninamine biosynthesis; S-adenosylmethioninamine from S-adenosyl-L-methionine: step 1/1.</text>
</comment>
<dbReference type="NCBIfam" id="TIGR00535">
    <property type="entry name" value="SAM_DCase"/>
    <property type="match status" value="1"/>
</dbReference>
<evidence type="ECO:0000256" key="9">
    <source>
        <dbReference type="ARBA" id="ARBA00023270"/>
    </source>
</evidence>
<keyword evidence="7 12" id="KW-0865">Zymogen</keyword>
<keyword evidence="5 12" id="KW-0745">Spermidine biosynthesis</keyword>
<feature type="site" description="Cleavage (non-hydrolytic); by autolysis" evidence="16">
    <location>
        <begin position="60"/>
        <end position="61"/>
    </location>
</feature>
<feature type="chain" id="PRO_5042323641" description="S-adenosylmethionine decarboxylase beta chain" evidence="17">
    <location>
        <begin position="1"/>
        <end position="60"/>
    </location>
</feature>
<dbReference type="GO" id="GO:0004014">
    <property type="term" value="F:adenosylmethionine decarboxylase activity"/>
    <property type="evidence" value="ECO:0007669"/>
    <property type="project" value="UniProtKB-EC"/>
</dbReference>
<keyword evidence="3 12" id="KW-0949">S-adenosyl-L-methionine</keyword>
<evidence type="ECO:0000256" key="17">
    <source>
        <dbReference type="PIRSR" id="PIRSR001355-5"/>
    </source>
</evidence>
<dbReference type="InterPro" id="IPR018166">
    <property type="entry name" value="S-AdoMet_deCO2ase_CS"/>
</dbReference>
<keyword evidence="4 12" id="KW-0210">Decarboxylase</keyword>
<evidence type="ECO:0000256" key="16">
    <source>
        <dbReference type="PIRSR" id="PIRSR001355-4"/>
    </source>
</evidence>
<evidence type="ECO:0000256" key="1">
    <source>
        <dbReference type="ARBA" id="ARBA00004911"/>
    </source>
</evidence>
<name>A0A6I9R7D1_ELAGV</name>
<keyword evidence="6 12" id="KW-0620">Polyamine biosynthesis</keyword>
<sequence>MAVSGFEGFEKRLELHFSGYDPLGLRRLSIDDLQQVLDAVQCSIVSAAGNHSFDAYVLSESSLFLYPHKIILKTCGTTQLLRSIPSLLRHAADLGLRLRSCRYSRGSFIFPAAQPFPHSSFSDEVLFLDARLPATLRFRKASIMPSDVISSHSWHVYSAAADVFSVLQPSSSTIEVCMTELDCSLARQFYRRKGDHRSGDDVGAEMTELTGIGAINPRALVCGFAFQPCGYSMNGLDRDRYSTIHVTPEDGHSYASFECIGGREVMDYLKKVVHVFRPGAVSVSVCMGGTGTGTDDDEERVWSAVVRALEPLGLSCRSRAAEDFPGAGTVTYQTFTAHRK</sequence>
<dbReference type="PROSITE" id="PS01336">
    <property type="entry name" value="ADOMETDC"/>
    <property type="match status" value="1"/>
</dbReference>
<dbReference type="PIRSF" id="PIRSF001355">
    <property type="entry name" value="S-AdenosylMet_decarboxylase"/>
    <property type="match status" value="1"/>
</dbReference>
<reference evidence="19" key="1">
    <citation type="submission" date="2025-08" db="UniProtKB">
        <authorList>
            <consortium name="RefSeq"/>
        </authorList>
    </citation>
    <scope>IDENTIFICATION</scope>
</reference>
<dbReference type="Proteomes" id="UP000504607">
    <property type="component" value="Chromosome 5"/>
</dbReference>
<comment type="similarity">
    <text evidence="2 12">Belongs to the eukaryotic AdoMetDC family.</text>
</comment>
<evidence type="ECO:0000256" key="10">
    <source>
        <dbReference type="ARBA" id="ARBA00023317"/>
    </source>
</evidence>
<evidence type="ECO:0000256" key="14">
    <source>
        <dbReference type="PIRSR" id="PIRSR001355-2"/>
    </source>
</evidence>
<evidence type="ECO:0000256" key="7">
    <source>
        <dbReference type="ARBA" id="ARBA00023145"/>
    </source>
</evidence>
<dbReference type="FunCoup" id="A0A6I9R7D1">
    <property type="interactions" value="1619"/>
</dbReference>
<dbReference type="InterPro" id="IPR016067">
    <property type="entry name" value="S-AdoMet_deCO2ase_core"/>
</dbReference>
<feature type="active site" description="Schiff-base intermediate with substrate; via pyruvic acid" evidence="13">
    <location>
        <position position="61"/>
    </location>
</feature>
<evidence type="ECO:0000313" key="18">
    <source>
        <dbReference type="Proteomes" id="UP000504607"/>
    </source>
</evidence>
<dbReference type="InterPro" id="IPR001985">
    <property type="entry name" value="S-AdoMet_decarboxylase_euk"/>
</dbReference>
<dbReference type="AlphaFoldDB" id="A0A6I9R7D1"/>
<dbReference type="GO" id="GO:0006597">
    <property type="term" value="P:spermine biosynthetic process"/>
    <property type="evidence" value="ECO:0007669"/>
    <property type="project" value="InterPro"/>
</dbReference>
<dbReference type="InterPro" id="IPR048283">
    <property type="entry name" value="AdoMetDC-like"/>
</dbReference>
<keyword evidence="9 12" id="KW-0704">Schiff base</keyword>
<dbReference type="SUPFAM" id="SSF56276">
    <property type="entry name" value="S-adenosylmethionine decarboxylase"/>
    <property type="match status" value="1"/>
</dbReference>
<organism evidence="18 19">
    <name type="scientific">Elaeis guineensis var. tenera</name>
    <name type="common">Oil palm</name>
    <dbReference type="NCBI Taxonomy" id="51953"/>
    <lineage>
        <taxon>Eukaryota</taxon>
        <taxon>Viridiplantae</taxon>
        <taxon>Streptophyta</taxon>
        <taxon>Embryophyta</taxon>
        <taxon>Tracheophyta</taxon>
        <taxon>Spermatophyta</taxon>
        <taxon>Magnoliopsida</taxon>
        <taxon>Liliopsida</taxon>
        <taxon>Arecaceae</taxon>
        <taxon>Arecoideae</taxon>
        <taxon>Cocoseae</taxon>
        <taxon>Elaeidinae</taxon>
        <taxon>Elaeis</taxon>
    </lineage>
</organism>
<evidence type="ECO:0000256" key="3">
    <source>
        <dbReference type="ARBA" id="ARBA00022691"/>
    </source>
</evidence>
<feature type="binding site" evidence="14">
    <location>
        <position position="249"/>
    </location>
    <ligand>
        <name>substrate</name>
    </ligand>
</feature>